<keyword evidence="2" id="KW-0479">Metal-binding</keyword>
<reference evidence="8 9" key="1">
    <citation type="submission" date="2019-03" db="EMBL/GenBank/DDBJ databases">
        <title>Genomic Encyclopedia of Type Strains, Phase IV (KMG-IV): sequencing the most valuable type-strain genomes for metagenomic binning, comparative biology and taxonomic classification.</title>
        <authorList>
            <person name="Goeker M."/>
        </authorList>
    </citation>
    <scope>NUCLEOTIDE SEQUENCE [LARGE SCALE GENOMIC DNA]</scope>
    <source>
        <strain evidence="8 9">DSM 23344</strain>
    </source>
</reference>
<name>A0A4R2KRN0_9GAMM</name>
<dbReference type="InterPro" id="IPR051156">
    <property type="entry name" value="Mito/Outer_Membr_Metalloprot"/>
</dbReference>
<dbReference type="CDD" id="cd07331">
    <property type="entry name" value="M48C_Oma1_like"/>
    <property type="match status" value="1"/>
</dbReference>
<evidence type="ECO:0000256" key="4">
    <source>
        <dbReference type="ARBA" id="ARBA00022833"/>
    </source>
</evidence>
<evidence type="ECO:0000256" key="3">
    <source>
        <dbReference type="ARBA" id="ARBA00022801"/>
    </source>
</evidence>
<dbReference type="Proteomes" id="UP000294980">
    <property type="component" value="Unassembled WGS sequence"/>
</dbReference>
<comment type="cofactor">
    <cofactor evidence="6">
        <name>Zn(2+)</name>
        <dbReference type="ChEBI" id="CHEBI:29105"/>
    </cofactor>
    <text evidence="6">Binds 1 zinc ion per subunit.</text>
</comment>
<evidence type="ECO:0000313" key="8">
    <source>
        <dbReference type="EMBL" id="TCO75417.1"/>
    </source>
</evidence>
<gene>
    <name evidence="8" type="ORF">EV688_109141</name>
</gene>
<keyword evidence="1 6" id="KW-0645">Protease</keyword>
<dbReference type="PROSITE" id="PS51257">
    <property type="entry name" value="PROKAR_LIPOPROTEIN"/>
    <property type="match status" value="1"/>
</dbReference>
<feature type="domain" description="Peptidase M48" evidence="7">
    <location>
        <begin position="68"/>
        <end position="248"/>
    </location>
</feature>
<proteinExistence type="inferred from homology"/>
<keyword evidence="3 6" id="KW-0378">Hydrolase</keyword>
<dbReference type="OrthoDB" id="9810445at2"/>
<dbReference type="PANTHER" id="PTHR22726">
    <property type="entry name" value="METALLOENDOPEPTIDASE OMA1"/>
    <property type="match status" value="1"/>
</dbReference>
<accession>A0A4R2KRN0</accession>
<evidence type="ECO:0000256" key="6">
    <source>
        <dbReference type="RuleBase" id="RU003983"/>
    </source>
</evidence>
<dbReference type="InterPro" id="IPR001915">
    <property type="entry name" value="Peptidase_M48"/>
</dbReference>
<evidence type="ECO:0000259" key="7">
    <source>
        <dbReference type="Pfam" id="PF01435"/>
    </source>
</evidence>
<dbReference type="RefSeq" id="WP_117318159.1">
    <property type="nucleotide sequence ID" value="NZ_QQSW01000011.1"/>
</dbReference>
<dbReference type="Gene3D" id="3.30.2010.10">
    <property type="entry name" value="Metalloproteases ('zincins'), catalytic domain"/>
    <property type="match status" value="1"/>
</dbReference>
<protein>
    <submittedName>
        <fullName evidence="8">Peptidase M48-like protein</fullName>
    </submittedName>
</protein>
<evidence type="ECO:0000256" key="1">
    <source>
        <dbReference type="ARBA" id="ARBA00022670"/>
    </source>
</evidence>
<dbReference type="GO" id="GO:0016020">
    <property type="term" value="C:membrane"/>
    <property type="evidence" value="ECO:0007669"/>
    <property type="project" value="TreeGrafter"/>
</dbReference>
<evidence type="ECO:0000256" key="5">
    <source>
        <dbReference type="ARBA" id="ARBA00023049"/>
    </source>
</evidence>
<dbReference type="Pfam" id="PF01435">
    <property type="entry name" value="Peptidase_M48"/>
    <property type="match status" value="1"/>
</dbReference>
<dbReference type="GO" id="GO:0046872">
    <property type="term" value="F:metal ion binding"/>
    <property type="evidence" value="ECO:0007669"/>
    <property type="project" value="UniProtKB-KW"/>
</dbReference>
<dbReference type="GO" id="GO:0051603">
    <property type="term" value="P:proteolysis involved in protein catabolic process"/>
    <property type="evidence" value="ECO:0007669"/>
    <property type="project" value="TreeGrafter"/>
</dbReference>
<sequence>MHWKTVVAAALTVVTMSACTTSPTGRGQLMLISPDAAIVESRKAYLSTVGELDANDQLLDDPLVADRVATITGRLVTEAIAQNPRTRDWEWSVALIDDPDTVNAWAMAGGRMAVYTGLLEKLELTDAEFAHIMGHEIAHALANHTAERMSRAIATNLGIAVVGATSRTPEITTTGAVLAAKFALELPNSRTAESEADEIGIELATRAGYAPEAAVTLWQKMGALGGPRPAEFLSTHPSPENRQAALAKLADKVRKLNPDGRLSAVHPVAIIQDGESQQGS</sequence>
<keyword evidence="9" id="KW-1185">Reference proteome</keyword>
<organism evidence="8 9">
    <name type="scientific">Chromatocurvus halotolerans</name>
    <dbReference type="NCBI Taxonomy" id="1132028"/>
    <lineage>
        <taxon>Bacteria</taxon>
        <taxon>Pseudomonadati</taxon>
        <taxon>Pseudomonadota</taxon>
        <taxon>Gammaproteobacteria</taxon>
        <taxon>Cellvibrionales</taxon>
        <taxon>Halieaceae</taxon>
        <taxon>Chromatocurvus</taxon>
    </lineage>
</organism>
<dbReference type="GO" id="GO:0004222">
    <property type="term" value="F:metalloendopeptidase activity"/>
    <property type="evidence" value="ECO:0007669"/>
    <property type="project" value="InterPro"/>
</dbReference>
<comment type="caution">
    <text evidence="8">The sequence shown here is derived from an EMBL/GenBank/DDBJ whole genome shotgun (WGS) entry which is preliminary data.</text>
</comment>
<keyword evidence="4 6" id="KW-0862">Zinc</keyword>
<evidence type="ECO:0000256" key="2">
    <source>
        <dbReference type="ARBA" id="ARBA00022723"/>
    </source>
</evidence>
<dbReference type="PANTHER" id="PTHR22726:SF1">
    <property type="entry name" value="METALLOENDOPEPTIDASE OMA1, MITOCHONDRIAL"/>
    <property type="match status" value="1"/>
</dbReference>
<evidence type="ECO:0000313" key="9">
    <source>
        <dbReference type="Proteomes" id="UP000294980"/>
    </source>
</evidence>
<comment type="similarity">
    <text evidence="6">Belongs to the peptidase M48 family.</text>
</comment>
<keyword evidence="5 6" id="KW-0482">Metalloprotease</keyword>
<dbReference type="EMBL" id="SLWX01000009">
    <property type="protein sequence ID" value="TCO75417.1"/>
    <property type="molecule type" value="Genomic_DNA"/>
</dbReference>
<dbReference type="AlphaFoldDB" id="A0A4R2KRN0"/>